<proteinExistence type="predicted"/>
<evidence type="ECO:0000313" key="1">
    <source>
        <dbReference type="EMBL" id="KAI4471317.1"/>
    </source>
</evidence>
<sequence>MSGTFSGFSEEDIKNVQNGVPVNKTVDNVNKVKFGSKNNKKSVRPTVRFDESRNKINNISETFEIPEEAKLCKSEIIQQEPDKETCQEETQHKEEPIKEQIICKEDNKAIEEVNESIQNESNVTEQKAVSLDELQKRQMLIEEQNRRRKELLTRALADKKKRTQAEVQKLNEIQNEFKKLDAVLSNDVKLLRKRIEIASITYMEAEKRYLRVEKEFLDAKLSLQQKLEKKELLTEHLCTIIEQNEQRKAEKLTELLNKLDLQDVNDIESNNKEATNPDT</sequence>
<organism evidence="1 2">
    <name type="scientific">Holotrichia oblita</name>
    <name type="common">Chafer beetle</name>
    <dbReference type="NCBI Taxonomy" id="644536"/>
    <lineage>
        <taxon>Eukaryota</taxon>
        <taxon>Metazoa</taxon>
        <taxon>Ecdysozoa</taxon>
        <taxon>Arthropoda</taxon>
        <taxon>Hexapoda</taxon>
        <taxon>Insecta</taxon>
        <taxon>Pterygota</taxon>
        <taxon>Neoptera</taxon>
        <taxon>Endopterygota</taxon>
        <taxon>Coleoptera</taxon>
        <taxon>Polyphaga</taxon>
        <taxon>Scarabaeiformia</taxon>
        <taxon>Scarabaeidae</taxon>
        <taxon>Melolonthinae</taxon>
        <taxon>Holotrichia</taxon>
    </lineage>
</organism>
<name>A0ACB9TX26_HOLOL</name>
<dbReference type="Proteomes" id="UP001056778">
    <property type="component" value="Chromosome 1"/>
</dbReference>
<keyword evidence="2" id="KW-1185">Reference proteome</keyword>
<dbReference type="EMBL" id="CM043015">
    <property type="protein sequence ID" value="KAI4471317.1"/>
    <property type="molecule type" value="Genomic_DNA"/>
</dbReference>
<gene>
    <name evidence="1" type="ORF">MML48_1g14912</name>
</gene>
<accession>A0ACB9TX26</accession>
<comment type="caution">
    <text evidence="1">The sequence shown here is derived from an EMBL/GenBank/DDBJ whole genome shotgun (WGS) entry which is preliminary data.</text>
</comment>
<evidence type="ECO:0000313" key="2">
    <source>
        <dbReference type="Proteomes" id="UP001056778"/>
    </source>
</evidence>
<protein>
    <submittedName>
        <fullName evidence="1">Rab6-interacting protein gorab</fullName>
    </submittedName>
</protein>
<reference evidence="1" key="1">
    <citation type="submission" date="2022-04" db="EMBL/GenBank/DDBJ databases">
        <title>Chromosome-scale genome assembly of Holotrichia oblita Faldermann.</title>
        <authorList>
            <person name="Rongchong L."/>
        </authorList>
    </citation>
    <scope>NUCLEOTIDE SEQUENCE</scope>
    <source>
        <strain evidence="1">81SQS9</strain>
    </source>
</reference>